<evidence type="ECO:0000313" key="3">
    <source>
        <dbReference type="Proteomes" id="UP001370758"/>
    </source>
</evidence>
<dbReference type="Proteomes" id="UP001370758">
    <property type="component" value="Unassembled WGS sequence"/>
</dbReference>
<evidence type="ECO:0000256" key="1">
    <source>
        <dbReference type="SAM" id="MobiDB-lite"/>
    </source>
</evidence>
<evidence type="ECO:0000313" key="2">
    <source>
        <dbReference type="EMBL" id="KAK6510156.1"/>
    </source>
</evidence>
<dbReference type="AlphaFoldDB" id="A0AAV9WLX1"/>
<feature type="compositionally biased region" description="Low complexity" evidence="1">
    <location>
        <begin position="222"/>
        <end position="235"/>
    </location>
</feature>
<feature type="region of interest" description="Disordered" evidence="1">
    <location>
        <begin position="214"/>
        <end position="235"/>
    </location>
</feature>
<organism evidence="2 3">
    <name type="scientific">Arthrobotrys musiformis</name>
    <dbReference type="NCBI Taxonomy" id="47236"/>
    <lineage>
        <taxon>Eukaryota</taxon>
        <taxon>Fungi</taxon>
        <taxon>Dikarya</taxon>
        <taxon>Ascomycota</taxon>
        <taxon>Pezizomycotina</taxon>
        <taxon>Orbiliomycetes</taxon>
        <taxon>Orbiliales</taxon>
        <taxon>Orbiliaceae</taxon>
        <taxon>Arthrobotrys</taxon>
    </lineage>
</organism>
<dbReference type="EMBL" id="JAVHJL010000002">
    <property type="protein sequence ID" value="KAK6510156.1"/>
    <property type="molecule type" value="Genomic_DNA"/>
</dbReference>
<comment type="caution">
    <text evidence="2">The sequence shown here is derived from an EMBL/GenBank/DDBJ whole genome shotgun (WGS) entry which is preliminary data.</text>
</comment>
<accession>A0AAV9WLX1</accession>
<feature type="region of interest" description="Disordered" evidence="1">
    <location>
        <begin position="84"/>
        <end position="137"/>
    </location>
</feature>
<reference evidence="2 3" key="1">
    <citation type="submission" date="2023-08" db="EMBL/GenBank/DDBJ databases">
        <authorList>
            <person name="Palmer J.M."/>
        </authorList>
    </citation>
    <scope>NUCLEOTIDE SEQUENCE [LARGE SCALE GENOMIC DNA]</scope>
    <source>
        <strain evidence="2 3">TWF481</strain>
    </source>
</reference>
<proteinExistence type="predicted"/>
<protein>
    <submittedName>
        <fullName evidence="2">Uncharacterized protein</fullName>
    </submittedName>
</protein>
<keyword evidence="3" id="KW-1185">Reference proteome</keyword>
<gene>
    <name evidence="2" type="ORF">TWF481_004868</name>
</gene>
<sequence>MPRHAFSLSLRTISRGLGIRYIHLPPRVLPVSMPQTRRRKVLPITPTVFRYANGRTYCDDLSGNSSFSGNWTHDFYDDDVDATTTTRNTVDDGGEKSPTGFWGRLSDYTSSGGYQKPQPRGVEAEEGISSRRSSFSDEDLEMINQTAAHMTSTPNETISTMAKNIPDDVPRIIQKTVGEITKDITFPDPDVWADSSSEPETSVGAYTAEFATSASTARRISTRGASTASGAAKDV</sequence>
<name>A0AAV9WLX1_9PEZI</name>